<organism evidence="2 3">
    <name type="scientific">Dictyobacter arantiisoli</name>
    <dbReference type="NCBI Taxonomy" id="2014874"/>
    <lineage>
        <taxon>Bacteria</taxon>
        <taxon>Bacillati</taxon>
        <taxon>Chloroflexota</taxon>
        <taxon>Ktedonobacteria</taxon>
        <taxon>Ktedonobacterales</taxon>
        <taxon>Dictyobacteraceae</taxon>
        <taxon>Dictyobacter</taxon>
    </lineage>
</organism>
<dbReference type="Proteomes" id="UP000322530">
    <property type="component" value="Unassembled WGS sequence"/>
</dbReference>
<keyword evidence="1" id="KW-0812">Transmembrane</keyword>
<keyword evidence="1" id="KW-1133">Transmembrane helix</keyword>
<evidence type="ECO:0000256" key="1">
    <source>
        <dbReference type="SAM" id="Phobius"/>
    </source>
</evidence>
<protein>
    <submittedName>
        <fullName evidence="2">Uncharacterized protein</fullName>
    </submittedName>
</protein>
<sequence length="161" mass="18055">MTKQTLRYKRALVIFLLAYIGVTIVAVAFSFLVDGLLHAPSATAGMKDLGFQLTLPYEPLMNLACWMAGAAFYFSQRAQQRSNYKEALALGALWLVIALPVDFVGFVLIPSPISLSPHDFYVGQFPWIYLTYLAVLLSPFCYVAMVKLLRQPRHKVGQQSF</sequence>
<feature type="transmembrane region" description="Helical" evidence="1">
    <location>
        <begin position="53"/>
        <end position="75"/>
    </location>
</feature>
<evidence type="ECO:0000313" key="3">
    <source>
        <dbReference type="Proteomes" id="UP000322530"/>
    </source>
</evidence>
<name>A0A5A5TAF1_9CHLR</name>
<proteinExistence type="predicted"/>
<evidence type="ECO:0000313" key="2">
    <source>
        <dbReference type="EMBL" id="GCF08490.1"/>
    </source>
</evidence>
<keyword evidence="1" id="KW-0472">Membrane</keyword>
<feature type="transmembrane region" description="Helical" evidence="1">
    <location>
        <begin position="87"/>
        <end position="109"/>
    </location>
</feature>
<reference evidence="2 3" key="1">
    <citation type="submission" date="2019-01" db="EMBL/GenBank/DDBJ databases">
        <title>Draft genome sequence of Dictyobacter sp. Uno17.</title>
        <authorList>
            <person name="Wang C.M."/>
            <person name="Zheng Y."/>
            <person name="Sakai Y."/>
            <person name="Abe K."/>
            <person name="Yokota A."/>
            <person name="Yabe S."/>
        </authorList>
    </citation>
    <scope>NUCLEOTIDE SEQUENCE [LARGE SCALE GENOMIC DNA]</scope>
    <source>
        <strain evidence="2 3">Uno17</strain>
    </source>
</reference>
<dbReference type="AlphaFoldDB" id="A0A5A5TAF1"/>
<gene>
    <name evidence="2" type="ORF">KDI_20540</name>
</gene>
<dbReference type="RefSeq" id="WP_149401475.1">
    <property type="nucleotide sequence ID" value="NZ_BIXY01000025.1"/>
</dbReference>
<accession>A0A5A5TAF1</accession>
<dbReference type="OrthoDB" id="3078439at2"/>
<dbReference type="EMBL" id="BIXY01000025">
    <property type="protein sequence ID" value="GCF08490.1"/>
    <property type="molecule type" value="Genomic_DNA"/>
</dbReference>
<comment type="caution">
    <text evidence="2">The sequence shown here is derived from an EMBL/GenBank/DDBJ whole genome shotgun (WGS) entry which is preliminary data.</text>
</comment>
<keyword evidence="3" id="KW-1185">Reference proteome</keyword>
<feature type="transmembrane region" description="Helical" evidence="1">
    <location>
        <begin position="129"/>
        <end position="149"/>
    </location>
</feature>
<feature type="transmembrane region" description="Helical" evidence="1">
    <location>
        <begin position="12"/>
        <end position="33"/>
    </location>
</feature>